<dbReference type="KEGG" id="aamb:D1866_11295"/>
<dbReference type="Gene3D" id="3.10.330.20">
    <property type="match status" value="1"/>
</dbReference>
<evidence type="ECO:0000256" key="3">
    <source>
        <dbReference type="ARBA" id="ARBA00022691"/>
    </source>
</evidence>
<dbReference type="Pfam" id="PF14801">
    <property type="entry name" value="TrmI-like_N"/>
    <property type="match status" value="1"/>
</dbReference>
<evidence type="ECO:0000313" key="10">
    <source>
        <dbReference type="Proteomes" id="UP000474054"/>
    </source>
</evidence>
<dbReference type="PIRSF" id="PIRSF017269">
    <property type="entry name" value="GCD14"/>
    <property type="match status" value="1"/>
</dbReference>
<dbReference type="Proteomes" id="UP000426328">
    <property type="component" value="Chromosome"/>
</dbReference>
<evidence type="ECO:0000313" key="8">
    <source>
        <dbReference type="EMBL" id="QGR22493.1"/>
    </source>
</evidence>
<dbReference type="Proteomes" id="UP000474054">
    <property type="component" value="Unassembled WGS sequence"/>
</dbReference>
<organism evidence="8 9">
    <name type="scientific">Acidianus ambivalens</name>
    <name type="common">Desulfurolobus ambivalens</name>
    <dbReference type="NCBI Taxonomy" id="2283"/>
    <lineage>
        <taxon>Archaea</taxon>
        <taxon>Thermoproteota</taxon>
        <taxon>Thermoprotei</taxon>
        <taxon>Sulfolobales</taxon>
        <taxon>Sulfolobaceae</taxon>
        <taxon>Acidianus</taxon>
    </lineage>
</organism>
<keyword evidence="3 5" id="KW-0949">S-adenosyl-L-methionine</keyword>
<feature type="binding site" evidence="5">
    <location>
        <position position="159"/>
    </location>
    <ligand>
        <name>S-adenosyl-L-methionine</name>
        <dbReference type="ChEBI" id="CHEBI:59789"/>
    </ligand>
</feature>
<dbReference type="GeneID" id="42780323"/>
<dbReference type="SUPFAM" id="SSF53335">
    <property type="entry name" value="S-adenosyl-L-methionine-dependent methyltransferases"/>
    <property type="match status" value="1"/>
</dbReference>
<evidence type="ECO:0000256" key="4">
    <source>
        <dbReference type="ARBA" id="ARBA00022694"/>
    </source>
</evidence>
<dbReference type="PANTHER" id="PTHR12133:SF1">
    <property type="entry name" value="TRNA (ADENINE(58)-N(1))-METHYLTRANSFERASE, MITOCHONDRIAL"/>
    <property type="match status" value="1"/>
</dbReference>
<dbReference type="EMBL" id="CP045482">
    <property type="protein sequence ID" value="QGR22493.1"/>
    <property type="molecule type" value="Genomic_DNA"/>
</dbReference>
<feature type="domain" description="tRNA (adenine(58)-N(1))-methyltransferase catalytic subunit TRM61 C-terminal" evidence="6">
    <location>
        <begin position="62"/>
        <end position="244"/>
    </location>
</feature>
<reference evidence="7 10" key="1">
    <citation type="submission" date="2019-10" db="EMBL/GenBank/DDBJ databases">
        <title>Comparative genomics of sulfur disproportionating microorganisms.</title>
        <authorList>
            <person name="Ward L.M."/>
            <person name="Bertran E."/>
            <person name="Johnston D."/>
        </authorList>
    </citation>
    <scope>NUCLEOTIDE SEQUENCE [LARGE SCALE GENOMIC DNA]</scope>
    <source>
        <strain evidence="7 10">DSM 3772</strain>
    </source>
</reference>
<keyword evidence="4" id="KW-0819">tRNA processing</keyword>
<dbReference type="GO" id="GO:0160107">
    <property type="term" value="F:tRNA (adenine(58)-N1)-methyltransferase activity"/>
    <property type="evidence" value="ECO:0007669"/>
    <property type="project" value="InterPro"/>
</dbReference>
<keyword evidence="2 8" id="KW-0808">Transferase</keyword>
<name>A0A650CXF0_ACIAM</name>
<sequence length="263" mass="29712">MRFIHVPIQEGDPVTIWIDNKRAFLIKVKKGKRLDTDKGYIIHDQLIGKEYGEIIKISKGEAYLLKPTPMDIYTTLPRPSQVVYPKDASYIIYASGIQPGDTVVEAGTGSGFLTITLAYFLGPNGKVISYDVREDMQNKAKQNALMLNLLDRIEFKIKDIRQGIDEKEVSAVILDMPDPWNAVSKAYEALKPSGSLIVFVPTVNQIEKTVLQMRNEGFIDIHAEELILREYQVKENAVRPKNIGVMHTGYLIRGRKYIKGTSL</sequence>
<evidence type="ECO:0000313" key="9">
    <source>
        <dbReference type="Proteomes" id="UP000426328"/>
    </source>
</evidence>
<gene>
    <name evidence="8" type="ORF">D1866_11295</name>
    <name evidence="7" type="ORF">GFB69_02735</name>
</gene>
<dbReference type="GO" id="GO:0031515">
    <property type="term" value="C:tRNA (m1A) methyltransferase complex"/>
    <property type="evidence" value="ECO:0007669"/>
    <property type="project" value="InterPro"/>
</dbReference>
<feature type="binding site" evidence="5">
    <location>
        <position position="175"/>
    </location>
    <ligand>
        <name>S-adenosyl-L-methionine</name>
        <dbReference type="ChEBI" id="CHEBI:59789"/>
    </ligand>
</feature>
<proteinExistence type="predicted"/>
<dbReference type="InterPro" id="IPR049470">
    <property type="entry name" value="TRM61_C"/>
</dbReference>
<dbReference type="EMBL" id="WHYS01000001">
    <property type="protein sequence ID" value="MQL54694.1"/>
    <property type="molecule type" value="Genomic_DNA"/>
</dbReference>
<dbReference type="AlphaFoldDB" id="A0A650CXF0"/>
<dbReference type="Gene3D" id="3.40.50.150">
    <property type="entry name" value="Vaccinia Virus protein VP39"/>
    <property type="match status" value="1"/>
</dbReference>
<evidence type="ECO:0000256" key="5">
    <source>
        <dbReference type="PIRSR" id="PIRSR017269-1"/>
    </source>
</evidence>
<dbReference type="InterPro" id="IPR014816">
    <property type="entry name" value="tRNA_MeTrfase_Gcd14"/>
</dbReference>
<protein>
    <submittedName>
        <fullName evidence="8">Methyltransferase domain-containing protein</fullName>
    </submittedName>
</protein>
<evidence type="ECO:0000256" key="1">
    <source>
        <dbReference type="ARBA" id="ARBA00022603"/>
    </source>
</evidence>
<dbReference type="CDD" id="cd02440">
    <property type="entry name" value="AdoMet_MTases"/>
    <property type="match status" value="1"/>
</dbReference>
<evidence type="ECO:0000259" key="6">
    <source>
        <dbReference type="Pfam" id="PF08704"/>
    </source>
</evidence>
<evidence type="ECO:0000256" key="2">
    <source>
        <dbReference type="ARBA" id="ARBA00022679"/>
    </source>
</evidence>
<dbReference type="Pfam" id="PF08704">
    <property type="entry name" value="GCD14"/>
    <property type="match status" value="1"/>
</dbReference>
<dbReference type="PANTHER" id="PTHR12133">
    <property type="entry name" value="TRNA (ADENINE(58)-N(1))-METHYLTRANSFERASE"/>
    <property type="match status" value="1"/>
</dbReference>
<dbReference type="RefSeq" id="WP_152939946.1">
    <property type="nucleotide sequence ID" value="NZ_CP045482.1"/>
</dbReference>
<accession>A0A650CXF0</accession>
<keyword evidence="1 8" id="KW-0489">Methyltransferase</keyword>
<feature type="binding site" evidence="5">
    <location>
        <position position="131"/>
    </location>
    <ligand>
        <name>S-adenosyl-L-methionine</name>
        <dbReference type="ChEBI" id="CHEBI:59789"/>
    </ligand>
</feature>
<evidence type="ECO:0000313" key="7">
    <source>
        <dbReference type="EMBL" id="MQL54694.1"/>
    </source>
</evidence>
<reference evidence="8 9" key="2">
    <citation type="submission" date="2019-10" db="EMBL/GenBank/DDBJ databases">
        <title>Genome Sequences from Six Type Strain Members of the Archaeal Family Sulfolobaceae: Acidianus ambivalens, Acidianus infernus, Metallosphaera prunae, Stygiolobus azoricus, Sulfolobus metallicus, and Sulfurisphaera ohwakuensis.</title>
        <authorList>
            <person name="Counts J.A."/>
            <person name="Kelly R.M."/>
        </authorList>
    </citation>
    <scope>NUCLEOTIDE SEQUENCE [LARGE SCALE GENOMIC DNA]</scope>
    <source>
        <strain evidence="8 9">LEI 10</strain>
    </source>
</reference>
<keyword evidence="9" id="KW-1185">Reference proteome</keyword>
<dbReference type="GO" id="GO:0030488">
    <property type="term" value="P:tRNA methylation"/>
    <property type="evidence" value="ECO:0007669"/>
    <property type="project" value="InterPro"/>
</dbReference>
<dbReference type="InterPro" id="IPR029063">
    <property type="entry name" value="SAM-dependent_MTases_sf"/>
</dbReference>
<feature type="binding site" evidence="5">
    <location>
        <begin position="110"/>
        <end position="113"/>
    </location>
    <ligand>
        <name>S-adenosyl-L-methionine</name>
        <dbReference type="ChEBI" id="CHEBI:59789"/>
    </ligand>
</feature>
<dbReference type="PROSITE" id="PS51620">
    <property type="entry name" value="SAM_TRM61"/>
    <property type="match status" value="1"/>
</dbReference>